<feature type="domain" description="TACO1/YebC-like N-terminal" evidence="8">
    <location>
        <begin position="50"/>
        <end position="120"/>
    </location>
</feature>
<keyword evidence="3" id="KW-0805">Transcription regulation</keyword>
<evidence type="ECO:0000256" key="2">
    <source>
        <dbReference type="ARBA" id="ARBA00022490"/>
    </source>
</evidence>
<evidence type="ECO:0000256" key="3">
    <source>
        <dbReference type="ARBA" id="ARBA00023015"/>
    </source>
</evidence>
<dbReference type="Gene3D" id="3.30.70.980">
    <property type="match status" value="2"/>
</dbReference>
<keyword evidence="4" id="KW-0238">DNA-binding</keyword>
<organism evidence="9">
    <name type="scientific">Phaeomonas parva</name>
    <dbReference type="NCBI Taxonomy" id="124430"/>
    <lineage>
        <taxon>Eukaryota</taxon>
        <taxon>Sar</taxon>
        <taxon>Stramenopiles</taxon>
        <taxon>Ochrophyta</taxon>
        <taxon>Pinguiophyceae</taxon>
        <taxon>Pinguiochrysidales</taxon>
        <taxon>Pinguiochrysidaceae</taxon>
        <taxon>Phaeomonas</taxon>
    </lineage>
</organism>
<comment type="similarity">
    <text evidence="1">Belongs to the TACO1 family.</text>
</comment>
<evidence type="ECO:0000259" key="8">
    <source>
        <dbReference type="Pfam" id="PF20772"/>
    </source>
</evidence>
<dbReference type="GO" id="GO:0005737">
    <property type="term" value="C:cytoplasm"/>
    <property type="evidence" value="ECO:0007669"/>
    <property type="project" value="UniProtKB-ARBA"/>
</dbReference>
<dbReference type="InterPro" id="IPR017856">
    <property type="entry name" value="Integrase-like_N"/>
</dbReference>
<keyword evidence="5" id="KW-0804">Transcription</keyword>
<dbReference type="InterPro" id="IPR002876">
    <property type="entry name" value="Transcrip_reg_TACO1-like"/>
</dbReference>
<dbReference type="GO" id="GO:0003677">
    <property type="term" value="F:DNA binding"/>
    <property type="evidence" value="ECO:0007669"/>
    <property type="project" value="UniProtKB-KW"/>
</dbReference>
<proteinExistence type="inferred from homology"/>
<dbReference type="EMBL" id="HBGJ01006922">
    <property type="protein sequence ID" value="CAD9245948.1"/>
    <property type="molecule type" value="Transcribed_RNA"/>
</dbReference>
<evidence type="ECO:0000256" key="5">
    <source>
        <dbReference type="ARBA" id="ARBA00023163"/>
    </source>
</evidence>
<sequence>MMMTIMMRLVLFAAVLGMAAGFVPGGRGLRAVQASRQQPRTANTVVMMGRRAAKIAARKGKQDALKAKAYARIGKMIIIAVKAGGPDPESNRQLSQVLLEAKGVGVPKDNIKRAIDRASSADAADFKESVFEAYGKGGVGLLINVLSDNANRAATQVKTAIKKGGLTAAASGSVAFNFDRRGRLEVKGLLDEEEVLEVAIEADVDDYEMSTAKNDDDEDITVIFTAPESMSALGSALGEMDGVEGVTPSLVNVPKSLMDCEDEDYDINVAAIDLLLESDDVDSVDHNMNMADTDEE</sequence>
<gene>
    <name evidence="9" type="ORF">PPAR1163_LOCUS4300</name>
</gene>
<keyword evidence="2" id="KW-0963">Cytoplasm</keyword>
<evidence type="ECO:0000256" key="4">
    <source>
        <dbReference type="ARBA" id="ARBA00023125"/>
    </source>
</evidence>
<feature type="domain" description="TACO1/YebC-like second and third" evidence="7">
    <location>
        <begin position="127"/>
        <end position="288"/>
    </location>
</feature>
<dbReference type="SUPFAM" id="SSF75625">
    <property type="entry name" value="YebC-like"/>
    <property type="match status" value="1"/>
</dbReference>
<evidence type="ECO:0000313" key="9">
    <source>
        <dbReference type="EMBL" id="CAD9245948.1"/>
    </source>
</evidence>
<dbReference type="InterPro" id="IPR049083">
    <property type="entry name" value="TACO1_YebC_N"/>
</dbReference>
<name>A0A7S1XKC8_9STRA</name>
<feature type="chain" id="PRO_5030808324" description="Transcriptional regulatory protein" evidence="6">
    <location>
        <begin position="22"/>
        <end position="296"/>
    </location>
</feature>
<evidence type="ECO:0000259" key="7">
    <source>
        <dbReference type="Pfam" id="PF01709"/>
    </source>
</evidence>
<dbReference type="InterPro" id="IPR026564">
    <property type="entry name" value="Transcrip_reg_TACO1-like_dom3"/>
</dbReference>
<evidence type="ECO:0008006" key="10">
    <source>
        <dbReference type="Google" id="ProtNLM"/>
    </source>
</evidence>
<dbReference type="Gene3D" id="1.10.10.200">
    <property type="match status" value="1"/>
</dbReference>
<protein>
    <recommendedName>
        <fullName evidence="10">Transcriptional regulatory protein</fullName>
    </recommendedName>
</protein>
<feature type="signal peptide" evidence="6">
    <location>
        <begin position="1"/>
        <end position="21"/>
    </location>
</feature>
<dbReference type="Pfam" id="PF01709">
    <property type="entry name" value="Transcrip_reg"/>
    <property type="match status" value="1"/>
</dbReference>
<reference evidence="9" key="1">
    <citation type="submission" date="2021-01" db="EMBL/GenBank/DDBJ databases">
        <authorList>
            <person name="Corre E."/>
            <person name="Pelletier E."/>
            <person name="Niang G."/>
            <person name="Scheremetjew M."/>
            <person name="Finn R."/>
            <person name="Kale V."/>
            <person name="Holt S."/>
            <person name="Cochrane G."/>
            <person name="Meng A."/>
            <person name="Brown T."/>
            <person name="Cohen L."/>
        </authorList>
    </citation>
    <scope>NUCLEOTIDE SEQUENCE</scope>
    <source>
        <strain evidence="9">CCMP2877</strain>
    </source>
</reference>
<dbReference type="AlphaFoldDB" id="A0A7S1XKC8"/>
<dbReference type="PANTHER" id="PTHR12532:SF0">
    <property type="entry name" value="TRANSLATIONAL ACTIVATOR OF CYTOCHROME C OXIDASE 1"/>
    <property type="match status" value="1"/>
</dbReference>
<dbReference type="PANTHER" id="PTHR12532">
    <property type="entry name" value="TRANSLATIONAL ACTIVATOR OF CYTOCHROME C OXIDASE 1"/>
    <property type="match status" value="1"/>
</dbReference>
<dbReference type="FunFam" id="1.10.10.200:FF:000004">
    <property type="entry name" value="Probable transcriptional regulatory protein BSBG_02618"/>
    <property type="match status" value="1"/>
</dbReference>
<dbReference type="InterPro" id="IPR029072">
    <property type="entry name" value="YebC-like"/>
</dbReference>
<evidence type="ECO:0000256" key="6">
    <source>
        <dbReference type="SAM" id="SignalP"/>
    </source>
</evidence>
<dbReference type="Pfam" id="PF20772">
    <property type="entry name" value="TACO1_YebC_N"/>
    <property type="match status" value="1"/>
</dbReference>
<accession>A0A7S1XKC8</accession>
<dbReference type="HAMAP" id="MF_00693">
    <property type="entry name" value="Transcrip_reg_TACO1"/>
    <property type="match status" value="1"/>
</dbReference>
<evidence type="ECO:0000256" key="1">
    <source>
        <dbReference type="ARBA" id="ARBA00008724"/>
    </source>
</evidence>
<keyword evidence="6" id="KW-0732">Signal</keyword>
<dbReference type="InterPro" id="IPR048300">
    <property type="entry name" value="TACO1_YebC-like_2nd/3rd_dom"/>
</dbReference>